<keyword evidence="2 6" id="KW-0812">Transmembrane</keyword>
<dbReference type="AlphaFoldDB" id="A0A9W4UDN7"/>
<dbReference type="Proteomes" id="UP001152607">
    <property type="component" value="Unassembled WGS sequence"/>
</dbReference>
<reference evidence="8" key="1">
    <citation type="submission" date="2023-01" db="EMBL/GenBank/DDBJ databases">
        <authorList>
            <person name="Van Ghelder C."/>
            <person name="Rancurel C."/>
        </authorList>
    </citation>
    <scope>NUCLEOTIDE SEQUENCE</scope>
    <source>
        <strain evidence="8">CNCM I-4278</strain>
    </source>
</reference>
<evidence type="ECO:0000313" key="8">
    <source>
        <dbReference type="EMBL" id="CAI6334291.1"/>
    </source>
</evidence>
<keyword evidence="4 6" id="KW-0472">Membrane</keyword>
<evidence type="ECO:0000256" key="3">
    <source>
        <dbReference type="ARBA" id="ARBA00022989"/>
    </source>
</evidence>
<evidence type="ECO:0000256" key="4">
    <source>
        <dbReference type="ARBA" id="ARBA00023136"/>
    </source>
</evidence>
<sequence>MHVPIASSNERATLVPRYTETGFLSPHVQAGWGYASVGVTLPLMLVLLFLRLYTRIRITRKVGADDYLAIIAAVFNTANCGLLIWLIRELVQRHATGDLWGFTFSMSPKCRYVYNCIYSASCIFVKCALLVHYLRIFKPSFRARLMIWIGIVVVILAYLGTGFSCLALCFMGKRMVGGSPGVKKQMTVGAIYDTTLAQGIMNVVTDFYCLIIPLHLVIRLRLPLGQKLRVALVFLVGLIPCIASIAGVVLRFEQRVTESVWESMPVLSLGIVELNIALSCNCLTTLVVLFKDVRKRPAYLSLKRLWTKQSASDMSNESSEEKHSEEIPDKIVHDIPNPVMTGLRSFIRRVHNTKSLLSTRQTTAFTDITDVSADTVESQLKEDYHNQLKAMR</sequence>
<feature type="transmembrane region" description="Helical" evidence="6">
    <location>
        <begin position="112"/>
        <end position="134"/>
    </location>
</feature>
<comment type="caution">
    <text evidence="8">The sequence shown here is derived from an EMBL/GenBank/DDBJ whole genome shotgun (WGS) entry which is preliminary data.</text>
</comment>
<dbReference type="PANTHER" id="PTHR33048:SF158">
    <property type="entry name" value="MEMBRANE PROTEIN PTH11-LIKE, PUTATIVE-RELATED"/>
    <property type="match status" value="1"/>
</dbReference>
<feature type="transmembrane region" description="Helical" evidence="6">
    <location>
        <begin position="66"/>
        <end position="87"/>
    </location>
</feature>
<dbReference type="Pfam" id="PF20684">
    <property type="entry name" value="Fung_rhodopsin"/>
    <property type="match status" value="1"/>
</dbReference>
<protein>
    <recommendedName>
        <fullName evidence="7">Rhodopsin domain-containing protein</fullName>
    </recommendedName>
</protein>
<dbReference type="GO" id="GO:0016020">
    <property type="term" value="C:membrane"/>
    <property type="evidence" value="ECO:0007669"/>
    <property type="project" value="UniProtKB-SubCell"/>
</dbReference>
<dbReference type="OrthoDB" id="444631at2759"/>
<keyword evidence="9" id="KW-1185">Reference proteome</keyword>
<evidence type="ECO:0000256" key="6">
    <source>
        <dbReference type="SAM" id="Phobius"/>
    </source>
</evidence>
<evidence type="ECO:0000256" key="5">
    <source>
        <dbReference type="ARBA" id="ARBA00038359"/>
    </source>
</evidence>
<comment type="similarity">
    <text evidence="5">Belongs to the SAT4 family.</text>
</comment>
<feature type="transmembrane region" description="Helical" evidence="6">
    <location>
        <begin position="146"/>
        <end position="176"/>
    </location>
</feature>
<evidence type="ECO:0000313" key="9">
    <source>
        <dbReference type="Proteomes" id="UP001152607"/>
    </source>
</evidence>
<dbReference type="InterPro" id="IPR052337">
    <property type="entry name" value="SAT4-like"/>
</dbReference>
<comment type="subcellular location">
    <subcellularLocation>
        <location evidence="1">Membrane</location>
        <topology evidence="1">Multi-pass membrane protein</topology>
    </subcellularLocation>
</comment>
<dbReference type="InterPro" id="IPR049326">
    <property type="entry name" value="Rhodopsin_dom_fungi"/>
</dbReference>
<feature type="transmembrane region" description="Helical" evidence="6">
    <location>
        <begin position="230"/>
        <end position="252"/>
    </location>
</feature>
<dbReference type="EMBL" id="CAOQHR010000004">
    <property type="protein sequence ID" value="CAI6334291.1"/>
    <property type="molecule type" value="Genomic_DNA"/>
</dbReference>
<evidence type="ECO:0000256" key="2">
    <source>
        <dbReference type="ARBA" id="ARBA00022692"/>
    </source>
</evidence>
<accession>A0A9W4UDN7</accession>
<feature type="transmembrane region" description="Helical" evidence="6">
    <location>
        <begin position="32"/>
        <end position="54"/>
    </location>
</feature>
<evidence type="ECO:0000259" key="7">
    <source>
        <dbReference type="Pfam" id="PF20684"/>
    </source>
</evidence>
<feature type="transmembrane region" description="Helical" evidence="6">
    <location>
        <begin position="264"/>
        <end position="290"/>
    </location>
</feature>
<name>A0A9W4UDN7_9PLEO</name>
<gene>
    <name evidence="8" type="ORF">PDIGIT_LOCUS7348</name>
</gene>
<keyword evidence="3 6" id="KW-1133">Transmembrane helix</keyword>
<evidence type="ECO:0000256" key="1">
    <source>
        <dbReference type="ARBA" id="ARBA00004141"/>
    </source>
</evidence>
<feature type="transmembrane region" description="Helical" evidence="6">
    <location>
        <begin position="196"/>
        <end position="218"/>
    </location>
</feature>
<proteinExistence type="inferred from homology"/>
<organism evidence="8 9">
    <name type="scientific">Periconia digitata</name>
    <dbReference type="NCBI Taxonomy" id="1303443"/>
    <lineage>
        <taxon>Eukaryota</taxon>
        <taxon>Fungi</taxon>
        <taxon>Dikarya</taxon>
        <taxon>Ascomycota</taxon>
        <taxon>Pezizomycotina</taxon>
        <taxon>Dothideomycetes</taxon>
        <taxon>Pleosporomycetidae</taxon>
        <taxon>Pleosporales</taxon>
        <taxon>Massarineae</taxon>
        <taxon>Periconiaceae</taxon>
        <taxon>Periconia</taxon>
    </lineage>
</organism>
<feature type="domain" description="Rhodopsin" evidence="7">
    <location>
        <begin position="50"/>
        <end position="291"/>
    </location>
</feature>
<dbReference type="PANTHER" id="PTHR33048">
    <property type="entry name" value="PTH11-LIKE INTEGRAL MEMBRANE PROTEIN (AFU_ORTHOLOGUE AFUA_5G11245)"/>
    <property type="match status" value="1"/>
</dbReference>